<dbReference type="InterPro" id="IPR052347">
    <property type="entry name" value="Isochorismatase_Nicotinamidase"/>
</dbReference>
<accession>A0A372EK88</accession>
<evidence type="ECO:0000256" key="2">
    <source>
        <dbReference type="ARBA" id="ARBA00022801"/>
    </source>
</evidence>
<dbReference type="SUPFAM" id="SSF52499">
    <property type="entry name" value="Isochorismatase-like hydrolases"/>
    <property type="match status" value="1"/>
</dbReference>
<comment type="caution">
    <text evidence="3">The sequence shown here is derived from an EMBL/GenBank/DDBJ whole genome shotgun (WGS) entry which is preliminary data.</text>
</comment>
<evidence type="ECO:0000313" key="3">
    <source>
        <dbReference type="EMBL" id="RFP79246.1"/>
    </source>
</evidence>
<evidence type="ECO:0000313" key="4">
    <source>
        <dbReference type="Proteomes" id="UP000261931"/>
    </source>
</evidence>
<reference evidence="3 4" key="1">
    <citation type="submission" date="2018-08" db="EMBL/GenBank/DDBJ databases">
        <title>Hydrogenophaga sp. LA-38 isolated from sludge.</title>
        <authorList>
            <person name="Im W.-T."/>
        </authorList>
    </citation>
    <scope>NUCLEOTIDE SEQUENCE [LARGE SCALE GENOMIC DNA]</scope>
    <source>
        <strain evidence="3 4">LA-38</strain>
    </source>
</reference>
<dbReference type="Gene3D" id="3.40.50.850">
    <property type="entry name" value="Isochorismatase-like"/>
    <property type="match status" value="1"/>
</dbReference>
<name>A0A372EK88_9BURK</name>
<keyword evidence="4" id="KW-1185">Reference proteome</keyword>
<dbReference type="EMBL" id="QVLS01000005">
    <property type="protein sequence ID" value="RFP79246.1"/>
    <property type="molecule type" value="Genomic_DNA"/>
</dbReference>
<dbReference type="PANTHER" id="PTHR11080">
    <property type="entry name" value="PYRAZINAMIDASE/NICOTINAMIDASE"/>
    <property type="match status" value="1"/>
</dbReference>
<organism evidence="3 4">
    <name type="scientific">Hydrogenophaga borbori</name>
    <dbReference type="NCBI Taxonomy" id="2294117"/>
    <lineage>
        <taxon>Bacteria</taxon>
        <taxon>Pseudomonadati</taxon>
        <taxon>Pseudomonadota</taxon>
        <taxon>Betaproteobacteria</taxon>
        <taxon>Burkholderiales</taxon>
        <taxon>Comamonadaceae</taxon>
        <taxon>Hydrogenophaga</taxon>
    </lineage>
</organism>
<dbReference type="PANTHER" id="PTHR11080:SF2">
    <property type="entry name" value="LD05707P"/>
    <property type="match status" value="1"/>
</dbReference>
<dbReference type="RefSeq" id="WP_070400754.1">
    <property type="nucleotide sequence ID" value="NZ_JBBCKC010000070.1"/>
</dbReference>
<comment type="similarity">
    <text evidence="1">Belongs to the isochorismatase family.</text>
</comment>
<dbReference type="Proteomes" id="UP000261931">
    <property type="component" value="Unassembled WGS sequence"/>
</dbReference>
<evidence type="ECO:0000256" key="1">
    <source>
        <dbReference type="ARBA" id="ARBA00006336"/>
    </source>
</evidence>
<keyword evidence="2" id="KW-0378">Hydrolase</keyword>
<gene>
    <name evidence="3" type="ORF">DY262_09700</name>
</gene>
<dbReference type="GO" id="GO:0016787">
    <property type="term" value="F:hydrolase activity"/>
    <property type="evidence" value="ECO:0007669"/>
    <property type="project" value="UniProtKB-KW"/>
</dbReference>
<proteinExistence type="inferred from homology"/>
<sequence>MRTQLLIIDPQNDFCDIEGAALPVAGANEDLKRLAGLIDSNASRIGGITVTLDSHASVAVERTTFWLGPDGQPVAPFSFITADDVRAGSYRPRDARLTEQVIGMLEQLAAAGKAGMVVWPVHCVTGTWGHNIQGDLARSLAAWEMAHQRAVTKVLKGEYPLSEHFGVFEADAPVASVPATQFNTTLATALADGAEVIAIAGQASSHCVAASYDQFMRFLGRRTPAATPRVVLLRDCMSPVPGFESLADDLFDRARAAGTEVMTVDEFARSLV</sequence>
<protein>
    <submittedName>
        <fullName evidence="3">Isochorismatase family protein</fullName>
    </submittedName>
</protein>
<dbReference type="AlphaFoldDB" id="A0A372EK88"/>
<dbReference type="InterPro" id="IPR036380">
    <property type="entry name" value="Isochorismatase-like_sf"/>
</dbReference>